<organism evidence="1 2">
    <name type="scientific">Astrephomene gubernaculifera</name>
    <dbReference type="NCBI Taxonomy" id="47775"/>
    <lineage>
        <taxon>Eukaryota</taxon>
        <taxon>Viridiplantae</taxon>
        <taxon>Chlorophyta</taxon>
        <taxon>core chlorophytes</taxon>
        <taxon>Chlorophyceae</taxon>
        <taxon>CS clade</taxon>
        <taxon>Chlamydomonadales</taxon>
        <taxon>Astrephomenaceae</taxon>
        <taxon>Astrephomene</taxon>
    </lineage>
</organism>
<protein>
    <submittedName>
        <fullName evidence="1">Uncharacterized protein</fullName>
    </submittedName>
</protein>
<proteinExistence type="predicted"/>
<accession>A0AAD3DWR7</accession>
<dbReference type="AlphaFoldDB" id="A0AAD3DWR7"/>
<keyword evidence="2" id="KW-1185">Reference proteome</keyword>
<comment type="caution">
    <text evidence="1">The sequence shown here is derived from an EMBL/GenBank/DDBJ whole genome shotgun (WGS) entry which is preliminary data.</text>
</comment>
<gene>
    <name evidence="1" type="ORF">Agub_g10440</name>
</gene>
<sequence length="138" mass="14172">MNSVLLVSSCSALCRAQLASVGRLPSTLRAFSAAADAPSAAAAEGSSDSGAVPAAPALDALNASAIDEAVGKLQLNLALKTETLVAHGVGETEALKRQQQLHFSMLLAARRKDIREGKEGAQYAGMLVSEALRKSLAK</sequence>
<dbReference type="EMBL" id="BMAR01000024">
    <property type="protein sequence ID" value="GFR48542.1"/>
    <property type="molecule type" value="Genomic_DNA"/>
</dbReference>
<dbReference type="Proteomes" id="UP001054857">
    <property type="component" value="Unassembled WGS sequence"/>
</dbReference>
<reference evidence="1 2" key="1">
    <citation type="journal article" date="2021" name="Sci. Rep.">
        <title>Genome sequencing of the multicellular alga Astrephomene provides insights into convergent evolution of germ-soma differentiation.</title>
        <authorList>
            <person name="Yamashita S."/>
            <person name="Yamamoto K."/>
            <person name="Matsuzaki R."/>
            <person name="Suzuki S."/>
            <person name="Yamaguchi H."/>
            <person name="Hirooka S."/>
            <person name="Minakuchi Y."/>
            <person name="Miyagishima S."/>
            <person name="Kawachi M."/>
            <person name="Toyoda A."/>
            <person name="Nozaki H."/>
        </authorList>
    </citation>
    <scope>NUCLEOTIDE SEQUENCE [LARGE SCALE GENOMIC DNA]</scope>
    <source>
        <strain evidence="1 2">NIES-4017</strain>
    </source>
</reference>
<evidence type="ECO:0000313" key="1">
    <source>
        <dbReference type="EMBL" id="GFR48542.1"/>
    </source>
</evidence>
<name>A0AAD3DWR7_9CHLO</name>
<evidence type="ECO:0000313" key="2">
    <source>
        <dbReference type="Proteomes" id="UP001054857"/>
    </source>
</evidence>